<reference evidence="2 3" key="1">
    <citation type="submission" date="2016-04" db="EMBL/GenBank/DDBJ databases">
        <title>Complete genome seqeunce of Leptospira alstonii serovar Room22.</title>
        <authorList>
            <person name="Nally J.E."/>
            <person name="Bayles D.O."/>
            <person name="Hurley D."/>
            <person name="Fanning S."/>
            <person name="McMahon B.J."/>
            <person name="Arent Z."/>
        </authorList>
    </citation>
    <scope>NUCLEOTIDE SEQUENCE [LARGE SCALE GENOMIC DNA]</scope>
    <source>
        <strain evidence="2 3">GWTS #1</strain>
    </source>
</reference>
<evidence type="ECO:0000313" key="2">
    <source>
        <dbReference type="EMBL" id="AOP35351.1"/>
    </source>
</evidence>
<evidence type="ECO:0000313" key="3">
    <source>
        <dbReference type="Proteomes" id="UP000094197"/>
    </source>
</evidence>
<keyword evidence="2" id="KW-0378">Hydrolase</keyword>
<protein>
    <submittedName>
        <fullName evidence="2">Metal-dependent hydrolase</fullName>
    </submittedName>
</protein>
<dbReference type="Pfam" id="PF10118">
    <property type="entry name" value="Metal_hydrol"/>
    <property type="match status" value="1"/>
</dbReference>
<dbReference type="RefSeq" id="WP_069608554.1">
    <property type="nucleotide sequence ID" value="NZ_CP015217.1"/>
</dbReference>
<sequence>MKKPFTKTIDGNAPSVRKMDFEALENVPRYYFNDNAIMTHALNSFHVIFPEGERFFIRSVKPFQDRLKSEALKNRVKAFIGQEVQHGKEHERVWTSIRKFGLPLDRIARFYYFTCYKVIFKLLGFLFGPKINLSITAALEHYTATLGEISLKHDLAKDVQGDMKKLLVWHACEEIEHKSVVYDVLQEVAPSYFLRIVGYMIATVMLWSYAILFQYWFLLADKEVSWKKFKEDRRYAREQMAISVPPLYKGFLKYFKKDFHPDQMGGYELAEAKLATL</sequence>
<feature type="transmembrane region" description="Helical" evidence="1">
    <location>
        <begin position="192"/>
        <end position="218"/>
    </location>
</feature>
<feature type="transmembrane region" description="Helical" evidence="1">
    <location>
        <begin position="110"/>
        <end position="128"/>
    </location>
</feature>
<dbReference type="AlphaFoldDB" id="A0A1D7V0J3"/>
<keyword evidence="1" id="KW-1133">Transmembrane helix</keyword>
<keyword evidence="1" id="KW-0472">Membrane</keyword>
<proteinExistence type="predicted"/>
<dbReference type="GO" id="GO:0016787">
    <property type="term" value="F:hydrolase activity"/>
    <property type="evidence" value="ECO:0007669"/>
    <property type="project" value="UniProtKB-KW"/>
</dbReference>
<evidence type="ECO:0000256" key="1">
    <source>
        <dbReference type="SAM" id="Phobius"/>
    </source>
</evidence>
<dbReference type="InterPro" id="IPR016516">
    <property type="entry name" value="UCP07580"/>
</dbReference>
<dbReference type="PIRSF" id="PIRSF007580">
    <property type="entry name" value="UCP07580"/>
    <property type="match status" value="1"/>
</dbReference>
<dbReference type="OrthoDB" id="339112at2"/>
<dbReference type="EMBL" id="CP015217">
    <property type="protein sequence ID" value="AOP35351.1"/>
    <property type="molecule type" value="Genomic_DNA"/>
</dbReference>
<gene>
    <name evidence="2" type="ORF">A0128_16785</name>
</gene>
<dbReference type="PANTHER" id="PTHR39456">
    <property type="entry name" value="METAL-DEPENDENT HYDROLASE"/>
    <property type="match status" value="1"/>
</dbReference>
<name>A0A1D7V0J3_9LEPT</name>
<keyword evidence="1" id="KW-0812">Transmembrane</keyword>
<accession>A0A1D7V0J3</accession>
<keyword evidence="3" id="KW-1185">Reference proteome</keyword>
<dbReference type="KEGG" id="laj:A0128_16785"/>
<dbReference type="PANTHER" id="PTHR39456:SF1">
    <property type="entry name" value="METAL-DEPENDENT HYDROLASE"/>
    <property type="match status" value="1"/>
</dbReference>
<dbReference type="Proteomes" id="UP000094197">
    <property type="component" value="Chromosome 1"/>
</dbReference>
<organism evidence="2 3">
    <name type="scientific">Leptospira tipperaryensis</name>
    <dbReference type="NCBI Taxonomy" id="2564040"/>
    <lineage>
        <taxon>Bacteria</taxon>
        <taxon>Pseudomonadati</taxon>
        <taxon>Spirochaetota</taxon>
        <taxon>Spirochaetia</taxon>
        <taxon>Leptospirales</taxon>
        <taxon>Leptospiraceae</taxon>
        <taxon>Leptospira</taxon>
    </lineage>
</organism>